<dbReference type="KEGG" id="vg:80540242"/>
<keyword evidence="4" id="KW-0479">Metal-binding</keyword>
<evidence type="ECO:0000256" key="4">
    <source>
        <dbReference type="ARBA" id="ARBA00022723"/>
    </source>
</evidence>
<dbReference type="InterPro" id="IPR033685">
    <property type="entry name" value="HSV_PRIM"/>
</dbReference>
<keyword evidence="9" id="KW-1185">Reference proteome</keyword>
<proteinExistence type="inferred from homology"/>
<dbReference type="HAMAP" id="MF_04011">
    <property type="entry name" value="HSV_PRIM"/>
    <property type="match status" value="1"/>
</dbReference>
<organism evidence="8 9">
    <name type="scientific">pteropodid alphaherpesvirus 2</name>
    <dbReference type="NCBI Taxonomy" id="3118716"/>
    <lineage>
        <taxon>Viruses</taxon>
        <taxon>Duplodnaviria</taxon>
        <taxon>Heunggongvirae</taxon>
        <taxon>Peploviricota</taxon>
        <taxon>Herviviricetes</taxon>
        <taxon>Herpesvirales</taxon>
        <taxon>Orthoherpesviridae</taxon>
        <taxon>Alphaherpesvirinae</taxon>
        <taxon>Simplexvirus</taxon>
        <taxon>Simplexvirus pteropodidalpha2</taxon>
    </lineage>
</organism>
<dbReference type="GeneID" id="80540242"/>
<keyword evidence="5" id="KW-0863">Zinc-finger</keyword>
<reference evidence="8 9" key="1">
    <citation type="journal article" date="2020" name="J. Virol.">
        <title>Characterization of a Novel Alphaherpesvirus Isolated from the Fruit Bat Pteropus lylei in Vietnam.</title>
        <authorList>
            <person name="Inagaki T."/>
            <person name="Yamada S."/>
            <person name="Fujii H."/>
            <person name="Yoshikawa T."/>
            <person name="Shibamura M."/>
            <person name="Harada S."/>
            <person name="Fukushi S."/>
            <person name="Le M.Q."/>
            <person name="Nguyen C.T."/>
            <person name="Nguyen T.T.T."/>
            <person name="Nguyen T.T."/>
            <person name="Nguyen T.T."/>
            <person name="Quach V.T."/>
            <person name="Thong V.D."/>
            <person name="Mori K."/>
            <person name="Sasaki M."/>
            <person name="Setiyono A."/>
            <person name="Handharyani E."/>
            <person name="Takeyama H."/>
            <person name="Hasebe F."/>
            <person name="Saijo M."/>
        </authorList>
    </citation>
    <scope>NUCLEOTIDE SEQUENCE [LARGE SCALE GENOMIC DNA]</scope>
</reference>
<dbReference type="GO" id="GO:0008270">
    <property type="term" value="F:zinc ion binding"/>
    <property type="evidence" value="ECO:0007669"/>
    <property type="project" value="UniProtKB-KW"/>
</dbReference>
<evidence type="ECO:0000256" key="2">
    <source>
        <dbReference type="ARBA" id="ARBA00022679"/>
    </source>
</evidence>
<name>A0A510J723_9ALPH</name>
<feature type="compositionally biased region" description="Pro residues" evidence="7">
    <location>
        <begin position="724"/>
        <end position="736"/>
    </location>
</feature>
<keyword evidence="8" id="KW-0347">Helicase</keyword>
<evidence type="ECO:0000256" key="3">
    <source>
        <dbReference type="ARBA" id="ARBA00022705"/>
    </source>
</evidence>
<dbReference type="GO" id="GO:0006260">
    <property type="term" value="P:DNA replication"/>
    <property type="evidence" value="ECO:0007669"/>
    <property type="project" value="UniProtKB-KW"/>
</dbReference>
<dbReference type="GO" id="GO:0003899">
    <property type="term" value="F:DNA-directed RNA polymerase activity"/>
    <property type="evidence" value="ECO:0007669"/>
    <property type="project" value="InterPro"/>
</dbReference>
<dbReference type="Proteomes" id="UP001143588">
    <property type="component" value="Segment"/>
</dbReference>
<evidence type="ECO:0000256" key="1">
    <source>
        <dbReference type="ARBA" id="ARBA00022562"/>
    </source>
</evidence>
<dbReference type="Pfam" id="PF03121">
    <property type="entry name" value="Herpes_UL52"/>
    <property type="match status" value="1"/>
</dbReference>
<gene>
    <name evidence="8" type="primary">UL52</name>
</gene>
<keyword evidence="1" id="KW-1048">Host nucleus</keyword>
<keyword evidence="3" id="KW-0235">DNA replication</keyword>
<dbReference type="GO" id="GO:0039686">
    <property type="term" value="P:bidirectional double-stranded viral DNA replication"/>
    <property type="evidence" value="ECO:0007669"/>
    <property type="project" value="InterPro"/>
</dbReference>
<dbReference type="EMBL" id="LC492974">
    <property type="protein sequence ID" value="BBM13225.1"/>
    <property type="molecule type" value="Genomic_DNA"/>
</dbReference>
<keyword evidence="6" id="KW-0862">Zinc</keyword>
<keyword evidence="8" id="KW-0378">Hydrolase</keyword>
<protein>
    <submittedName>
        <fullName evidence="8">Helicase-primase primase subunit</fullName>
    </submittedName>
</protein>
<evidence type="ECO:0000256" key="5">
    <source>
        <dbReference type="ARBA" id="ARBA00022771"/>
    </source>
</evidence>
<sequence length="1046" mass="114752">MLTTEVTALYATDGCVITSSISLLTNCVLGADALYIFSYDVYRPDPPQASESTQTEREQFERQLELYDASGELTGDTFRVTFCLLGLDAGGRKPSQARGRVRPMFICHFQQAEDVAAFRAAITHGHPLSPAYITRALDAEATFALHNHMIIALTVAVNSAGARTGRTAAAAQYAPGESLKSLLSHTALGQRGLSTLFIHHEARVLAAYRRAYYGSSQSPFWFLSKFGPDEKSLVLVTRYYLLQASRLGGVGATYDLQAIKDICATYDVPQPPRSDPITTASLASFAALTHFCCTSSYARGPVAAGFPLYVARRITADVRETSTLKEFIAHDRSCLRVSDREFITYIYLAHFECFNPPRLSKHLRAVTTHHPDPGCQTTQPSPLGSEAVEQFFSHVRAHLNIQEYVKHNVSPREAILRGAPAEAYLKSHTYAPDVFSPTAHFGGVVDSAAQMAHHLNSAEQLLVPRGWQTPLAPKLLEGDSSSSTPLGCGIVRRLLQLAIVERCGNTPPPAAALLGDAEISTPLPVYRVAMAPKGQAFAVAAHDNWDYITRDARLPPGQDLGPWALSSEALGLKLTHLLYASKPSPQPLATLAPAQQMYINRNEIFNSNLAITNIVLDLDIALKEPIPFTRLYDALCCFRRGAITAIQLLFPHAPVDPETFPCYFFKSACTVKPGINTLLDGEDDHFFPDESAEVEDWGEAMDFEESCPEADEAALLDLMNEPLQPHPSNPDAPPGRPQDAAEYDSLCTCSQKIGLRVCMPVPEPYVIAGALTMKGVARVIQQAVLLDRGFVEAVGNYVKNFLLIDTGVYAHSHSLRLPYFAKISGEGFACGRLLPIYVLPPKCPDPLAYITAHRQPQNFHFHAPRAVHPGGQTVHILHSLGGDYVSFFERKASHNALEHFGKRDSLAEVLLRYNVRLGVIETEDAFAAELLGRILACLEKHFPEHLHEYQSVSVQRAVTKDDWVLLQLVPQRGAFQQSLSCLRFKHSRNSRATARTFLALSVGAHNRLCVSLCQQCFAAKCDNNRLHTLFTVDAGLPCSSSAPPST</sequence>
<evidence type="ECO:0000313" key="9">
    <source>
        <dbReference type="Proteomes" id="UP001143588"/>
    </source>
</evidence>
<keyword evidence="2" id="KW-0808">Transferase</keyword>
<dbReference type="GO" id="GO:0004386">
    <property type="term" value="F:helicase activity"/>
    <property type="evidence" value="ECO:0007669"/>
    <property type="project" value="UniProtKB-KW"/>
</dbReference>
<keyword evidence="8" id="KW-0067">ATP-binding</keyword>
<keyword evidence="8" id="KW-0547">Nucleotide-binding</keyword>
<accession>A0A510J723</accession>
<dbReference type="RefSeq" id="YP_010801534.1">
    <property type="nucleotide sequence ID" value="NC_076965.1"/>
</dbReference>
<evidence type="ECO:0000256" key="6">
    <source>
        <dbReference type="ARBA" id="ARBA00022833"/>
    </source>
</evidence>
<evidence type="ECO:0000256" key="7">
    <source>
        <dbReference type="SAM" id="MobiDB-lite"/>
    </source>
</evidence>
<evidence type="ECO:0000313" key="8">
    <source>
        <dbReference type="EMBL" id="BBM13225.1"/>
    </source>
</evidence>
<feature type="region of interest" description="Disordered" evidence="7">
    <location>
        <begin position="721"/>
        <end position="740"/>
    </location>
</feature>